<evidence type="ECO:0000256" key="1">
    <source>
        <dbReference type="ARBA" id="ARBA00004225"/>
    </source>
</evidence>
<evidence type="ECO:0000256" key="13">
    <source>
        <dbReference type="ARBA" id="ARBA00023136"/>
    </source>
</evidence>
<evidence type="ECO:0000256" key="10">
    <source>
        <dbReference type="ARBA" id="ARBA00022989"/>
    </source>
</evidence>
<comment type="similarity">
    <text evidence="2">Belongs to the complex I subunit 6 family.</text>
</comment>
<keyword evidence="10 16" id="KW-1133">Transmembrane helix</keyword>
<dbReference type="PANTHER" id="PTHR11435">
    <property type="entry name" value="NADH UBIQUINONE OXIDOREDUCTASE SUBUNIT ND6"/>
    <property type="match status" value="1"/>
</dbReference>
<feature type="transmembrane region" description="Helical" evidence="16">
    <location>
        <begin position="45"/>
        <end position="67"/>
    </location>
</feature>
<dbReference type="GO" id="GO:0031966">
    <property type="term" value="C:mitochondrial membrane"/>
    <property type="evidence" value="ECO:0007669"/>
    <property type="project" value="UniProtKB-SubCell"/>
</dbReference>
<reference evidence="17" key="1">
    <citation type="journal article" date="2022" name="Cladistics">
        <title>Diversification of the phytophagous lineages of true bugs (Insecta: Hemiptera: Heteroptera) shortly after that of the flowering plants.</title>
        <authorList>
            <person name="Ye F."/>
            <person name="Kment P."/>
            <person name="Redei D."/>
            <person name="Luo J.Y."/>
            <person name="Wang Y.H."/>
            <person name="Kuechler S.M."/>
            <person name="Zhang W.W."/>
            <person name="Chen P.P."/>
            <person name="Wu H.Y."/>
            <person name="Wu Y.Z."/>
            <person name="Sun X.Y."/>
            <person name="Ding L."/>
            <person name="Wang Y.R."/>
            <person name="Xie Q."/>
        </authorList>
    </citation>
    <scope>NUCLEOTIDE SEQUENCE</scope>
</reference>
<evidence type="ECO:0000256" key="9">
    <source>
        <dbReference type="ARBA" id="ARBA00022982"/>
    </source>
</evidence>
<keyword evidence="5" id="KW-0813">Transport</keyword>
<comment type="catalytic activity">
    <reaction evidence="15">
        <text>a ubiquinone + NADH + 5 H(+)(in) = a ubiquinol + NAD(+) + 4 H(+)(out)</text>
        <dbReference type="Rhea" id="RHEA:29091"/>
        <dbReference type="Rhea" id="RHEA-COMP:9565"/>
        <dbReference type="Rhea" id="RHEA-COMP:9566"/>
        <dbReference type="ChEBI" id="CHEBI:15378"/>
        <dbReference type="ChEBI" id="CHEBI:16389"/>
        <dbReference type="ChEBI" id="CHEBI:17976"/>
        <dbReference type="ChEBI" id="CHEBI:57540"/>
        <dbReference type="ChEBI" id="CHEBI:57945"/>
        <dbReference type="EC" id="7.1.1.2"/>
    </reaction>
</comment>
<keyword evidence="7 16" id="KW-0812">Transmembrane</keyword>
<sequence length="157" mass="17996">MLMLMNIISIMLIQVNHPISMGLLIIAQTMNISLIIGLISGSFWLSYIIIIVMLSGMLVLFIYMASIASNEKFYSNIKFIYLMFISISLGMLLQWMLEPVLMENTKLQNTNNLEMLLMINMINNNKIIILMVLYLFFSMFIISSIVNVSEGPLRVNK</sequence>
<proteinExistence type="inferred from homology"/>
<evidence type="ECO:0000256" key="3">
    <source>
        <dbReference type="ARBA" id="ARBA00012944"/>
    </source>
</evidence>
<evidence type="ECO:0000256" key="12">
    <source>
        <dbReference type="ARBA" id="ARBA00023128"/>
    </source>
</evidence>
<keyword evidence="12 17" id="KW-0496">Mitochondrion</keyword>
<protein>
    <recommendedName>
        <fullName evidence="4">NADH-ubiquinone oxidoreductase chain 6</fullName>
        <ecNumber evidence="3">7.1.1.2</ecNumber>
    </recommendedName>
    <alternativeName>
        <fullName evidence="14">NADH dehydrogenase subunit 6</fullName>
    </alternativeName>
</protein>
<comment type="subcellular location">
    <subcellularLocation>
        <location evidence="1">Mitochondrion membrane</location>
        <topology evidence="1">Multi-pass membrane protein</topology>
    </subcellularLocation>
</comment>
<dbReference type="PANTHER" id="PTHR11435:SF1">
    <property type="entry name" value="NADH-UBIQUINONE OXIDOREDUCTASE CHAIN 6"/>
    <property type="match status" value="1"/>
</dbReference>
<keyword evidence="11" id="KW-0520">NAD</keyword>
<keyword evidence="9" id="KW-0249">Electron transport</keyword>
<organism evidence="17">
    <name type="scientific">Scantius aegyptius rossii</name>
    <dbReference type="NCBI Taxonomy" id="2813040"/>
    <lineage>
        <taxon>Eukaryota</taxon>
        <taxon>Metazoa</taxon>
        <taxon>Ecdysozoa</taxon>
        <taxon>Arthropoda</taxon>
        <taxon>Hexapoda</taxon>
        <taxon>Insecta</taxon>
        <taxon>Pterygota</taxon>
        <taxon>Neoptera</taxon>
        <taxon>Paraneoptera</taxon>
        <taxon>Hemiptera</taxon>
        <taxon>Heteroptera</taxon>
        <taxon>Panheteroptera</taxon>
        <taxon>Pentatomomorpha</taxon>
        <taxon>Pyrrhocoroidea</taxon>
        <taxon>Pyrrhocoridae</taxon>
        <taxon>Scantius</taxon>
    </lineage>
</organism>
<evidence type="ECO:0000313" key="17">
    <source>
        <dbReference type="EMBL" id="UPL65231.1"/>
    </source>
</evidence>
<geneLocation type="mitochondrion" evidence="17"/>
<dbReference type="EMBL" id="MW619640">
    <property type="protein sequence ID" value="UPL65231.1"/>
    <property type="molecule type" value="Genomic_DNA"/>
</dbReference>
<dbReference type="EC" id="7.1.1.2" evidence="3"/>
<dbReference type="InterPro" id="IPR050269">
    <property type="entry name" value="ComplexI_Subunit6"/>
</dbReference>
<evidence type="ECO:0000256" key="8">
    <source>
        <dbReference type="ARBA" id="ARBA00022967"/>
    </source>
</evidence>
<keyword evidence="13 16" id="KW-0472">Membrane</keyword>
<feature type="transmembrane region" description="Helical" evidence="16">
    <location>
        <begin position="127"/>
        <end position="148"/>
    </location>
</feature>
<evidence type="ECO:0000256" key="2">
    <source>
        <dbReference type="ARBA" id="ARBA00005698"/>
    </source>
</evidence>
<name>A0A8T9ZXK0_9HEMI</name>
<dbReference type="GO" id="GO:0008137">
    <property type="term" value="F:NADH dehydrogenase (ubiquinone) activity"/>
    <property type="evidence" value="ECO:0007669"/>
    <property type="project" value="UniProtKB-EC"/>
</dbReference>
<keyword evidence="6" id="KW-0679">Respiratory chain</keyword>
<evidence type="ECO:0000256" key="4">
    <source>
        <dbReference type="ARBA" id="ARBA00021095"/>
    </source>
</evidence>
<accession>A0A8T9ZXK0</accession>
<evidence type="ECO:0000256" key="6">
    <source>
        <dbReference type="ARBA" id="ARBA00022660"/>
    </source>
</evidence>
<dbReference type="AlphaFoldDB" id="A0A8T9ZXK0"/>
<evidence type="ECO:0000256" key="15">
    <source>
        <dbReference type="ARBA" id="ARBA00049551"/>
    </source>
</evidence>
<evidence type="ECO:0000256" key="7">
    <source>
        <dbReference type="ARBA" id="ARBA00022692"/>
    </source>
</evidence>
<evidence type="ECO:0000256" key="5">
    <source>
        <dbReference type="ARBA" id="ARBA00022448"/>
    </source>
</evidence>
<feature type="transmembrane region" description="Helical" evidence="16">
    <location>
        <begin position="79"/>
        <end position="97"/>
    </location>
</feature>
<evidence type="ECO:0000256" key="14">
    <source>
        <dbReference type="ARBA" id="ARBA00031019"/>
    </source>
</evidence>
<evidence type="ECO:0000256" key="11">
    <source>
        <dbReference type="ARBA" id="ARBA00023027"/>
    </source>
</evidence>
<evidence type="ECO:0000256" key="16">
    <source>
        <dbReference type="SAM" id="Phobius"/>
    </source>
</evidence>
<keyword evidence="8" id="KW-1278">Translocase</keyword>